<proteinExistence type="predicted"/>
<organism evidence="8 9">
    <name type="scientific">Luteipulveratus flavus</name>
    <dbReference type="NCBI Taxonomy" id="3031728"/>
    <lineage>
        <taxon>Bacteria</taxon>
        <taxon>Bacillati</taxon>
        <taxon>Actinomycetota</taxon>
        <taxon>Actinomycetes</taxon>
        <taxon>Micrococcales</taxon>
        <taxon>Dermacoccaceae</taxon>
        <taxon>Luteipulveratus</taxon>
    </lineage>
</organism>
<dbReference type="Proteomes" id="UP001528912">
    <property type="component" value="Unassembled WGS sequence"/>
</dbReference>
<evidence type="ECO:0000256" key="4">
    <source>
        <dbReference type="ARBA" id="ARBA00022989"/>
    </source>
</evidence>
<evidence type="ECO:0000256" key="2">
    <source>
        <dbReference type="ARBA" id="ARBA00022475"/>
    </source>
</evidence>
<feature type="transmembrane region" description="Helical" evidence="6">
    <location>
        <begin position="123"/>
        <end position="143"/>
    </location>
</feature>
<feature type="domain" description="ABC3 transporter permease C-terminal" evidence="7">
    <location>
        <begin position="89"/>
        <end position="201"/>
    </location>
</feature>
<evidence type="ECO:0000313" key="9">
    <source>
        <dbReference type="Proteomes" id="UP001528912"/>
    </source>
</evidence>
<name>A0ABT6CAZ5_9MICO</name>
<feature type="transmembrane region" description="Helical" evidence="6">
    <location>
        <begin position="400"/>
        <end position="425"/>
    </location>
</feature>
<sequence>MSTGTPRTTTLLRVAAVGGRADRLRIALTAVGSAAATFALLLAAAVASIGPGDGPYRLNLVADAGLRPGVIAALLLMCIPVLTFAGQCSRIGAPARDRRLAALRMAGATPSEVRRVVAWETGLAAGVGAILGAAAYVVAHVWFSDVPGVTAPDGRRVVDFGSSSTGLLFPTDVVPHWWLLVVCLIGVPLGAALGARLALRRTAITPFAVVRRARRRPPTLVPALLFVGGGLALVFWSALGRALPDSLVERPWFVLTVPVLVLITAVGLMLGAASGAYALGRLLAPRTRRPALLIAARRMTDAPFTASRVSTAVVLAVLLGCGACGLRENFALASGETGPYRDPLETELFFTRSFEVVNIAVLIGLAIAAAGLLVVAAEGVVTRRRTLAAMTATGVPRRTLATAIVLETVLPLVPTVLVAAVTGVLGARGVYGSTVEVNGPVQPNGSLPRLTVDVPIPWSPSATLVGTTLALALVMTVGSLAFLRSSTDIRELRAAA</sequence>
<dbReference type="Pfam" id="PF02687">
    <property type="entry name" value="FtsX"/>
    <property type="match status" value="2"/>
</dbReference>
<evidence type="ECO:0000313" key="8">
    <source>
        <dbReference type="EMBL" id="MDF8266054.1"/>
    </source>
</evidence>
<comment type="subcellular location">
    <subcellularLocation>
        <location evidence="1">Cell membrane</location>
        <topology evidence="1">Multi-pass membrane protein</topology>
    </subcellularLocation>
</comment>
<evidence type="ECO:0000256" key="5">
    <source>
        <dbReference type="ARBA" id="ARBA00023136"/>
    </source>
</evidence>
<dbReference type="EMBL" id="JAROAV010000046">
    <property type="protein sequence ID" value="MDF8266054.1"/>
    <property type="molecule type" value="Genomic_DNA"/>
</dbReference>
<keyword evidence="9" id="KW-1185">Reference proteome</keyword>
<feature type="transmembrane region" description="Helical" evidence="6">
    <location>
        <begin position="220"/>
        <end position="239"/>
    </location>
</feature>
<feature type="transmembrane region" description="Helical" evidence="6">
    <location>
        <begin position="259"/>
        <end position="284"/>
    </location>
</feature>
<dbReference type="RefSeq" id="WP_277193288.1">
    <property type="nucleotide sequence ID" value="NZ_JAROAV010000046.1"/>
</dbReference>
<feature type="transmembrane region" description="Helical" evidence="6">
    <location>
        <begin position="462"/>
        <end position="483"/>
    </location>
</feature>
<keyword evidence="3 6" id="KW-0812">Transmembrane</keyword>
<comment type="caution">
    <text evidence="8">The sequence shown here is derived from an EMBL/GenBank/DDBJ whole genome shotgun (WGS) entry which is preliminary data.</text>
</comment>
<keyword evidence="5 6" id="KW-0472">Membrane</keyword>
<feature type="transmembrane region" description="Helical" evidence="6">
    <location>
        <begin position="356"/>
        <end position="380"/>
    </location>
</feature>
<keyword evidence="2" id="KW-1003">Cell membrane</keyword>
<evidence type="ECO:0000256" key="6">
    <source>
        <dbReference type="SAM" id="Phobius"/>
    </source>
</evidence>
<accession>A0ABT6CAZ5</accession>
<feature type="domain" description="ABC3 transporter permease C-terminal" evidence="7">
    <location>
        <begin position="359"/>
        <end position="483"/>
    </location>
</feature>
<feature type="transmembrane region" description="Helical" evidence="6">
    <location>
        <begin position="69"/>
        <end position="89"/>
    </location>
</feature>
<feature type="transmembrane region" description="Helical" evidence="6">
    <location>
        <begin position="305"/>
        <end position="326"/>
    </location>
</feature>
<feature type="transmembrane region" description="Helical" evidence="6">
    <location>
        <begin position="177"/>
        <end position="199"/>
    </location>
</feature>
<feature type="transmembrane region" description="Helical" evidence="6">
    <location>
        <begin position="26"/>
        <end position="49"/>
    </location>
</feature>
<dbReference type="InterPro" id="IPR003838">
    <property type="entry name" value="ABC3_permease_C"/>
</dbReference>
<evidence type="ECO:0000259" key="7">
    <source>
        <dbReference type="Pfam" id="PF02687"/>
    </source>
</evidence>
<keyword evidence="4 6" id="KW-1133">Transmembrane helix</keyword>
<reference evidence="8 9" key="1">
    <citation type="submission" date="2023-03" db="EMBL/GenBank/DDBJ databases">
        <title>YIM 133296 draft genome.</title>
        <authorList>
            <person name="Xiong L."/>
        </authorList>
    </citation>
    <scope>NUCLEOTIDE SEQUENCE [LARGE SCALE GENOMIC DNA]</scope>
    <source>
        <strain evidence="8 9">YIM 133296</strain>
    </source>
</reference>
<gene>
    <name evidence="8" type="ORF">P4R38_17535</name>
</gene>
<evidence type="ECO:0000256" key="3">
    <source>
        <dbReference type="ARBA" id="ARBA00022692"/>
    </source>
</evidence>
<evidence type="ECO:0000256" key="1">
    <source>
        <dbReference type="ARBA" id="ARBA00004651"/>
    </source>
</evidence>
<protein>
    <recommendedName>
        <fullName evidence="7">ABC3 transporter permease C-terminal domain-containing protein</fullName>
    </recommendedName>
</protein>